<feature type="transmembrane region" description="Helical" evidence="7">
    <location>
        <begin position="74"/>
        <end position="92"/>
    </location>
</feature>
<dbReference type="GO" id="GO:0005886">
    <property type="term" value="C:plasma membrane"/>
    <property type="evidence" value="ECO:0007669"/>
    <property type="project" value="UniProtKB-SubCell"/>
</dbReference>
<dbReference type="GO" id="GO:0140359">
    <property type="term" value="F:ABC-type transporter activity"/>
    <property type="evidence" value="ECO:0007669"/>
    <property type="project" value="InterPro"/>
</dbReference>
<reference evidence="11" key="1">
    <citation type="submission" date="2020-07" db="EMBL/GenBank/DDBJ databases">
        <title>novel species isolated from the respiratory tract of Marmot.</title>
        <authorList>
            <person name="Zhang G."/>
        </authorList>
    </citation>
    <scope>NUCLEOTIDE SEQUENCE [LARGE SCALE GENOMIC DNA]</scope>
    <source>
        <strain evidence="11">686</strain>
    </source>
</reference>
<keyword evidence="3" id="KW-0547">Nucleotide-binding</keyword>
<dbReference type="PANTHER" id="PTHR24221:SF590">
    <property type="entry name" value="COMPONENT LINKED WITH THE ASSEMBLY OF CYTOCHROME' TRANSPORT TRANSMEMBRANE ATP-BINDING PROTEIN ABC TRANSPORTER CYDD-RELATED"/>
    <property type="match status" value="1"/>
</dbReference>
<feature type="transmembrane region" description="Helical" evidence="7">
    <location>
        <begin position="292"/>
        <end position="309"/>
    </location>
</feature>
<dbReference type="SMART" id="SM00382">
    <property type="entry name" value="AAA"/>
    <property type="match status" value="1"/>
</dbReference>
<dbReference type="InterPro" id="IPR027417">
    <property type="entry name" value="P-loop_NTPase"/>
</dbReference>
<dbReference type="InterPro" id="IPR039421">
    <property type="entry name" value="Type_1_exporter"/>
</dbReference>
<gene>
    <name evidence="10" type="primary">cydD</name>
    <name evidence="10" type="ORF">H1R19_04220</name>
</gene>
<keyword evidence="4" id="KW-0067">ATP-binding</keyword>
<proteinExistence type="predicted"/>
<evidence type="ECO:0000259" key="9">
    <source>
        <dbReference type="PROSITE" id="PS50929"/>
    </source>
</evidence>
<evidence type="ECO:0000256" key="6">
    <source>
        <dbReference type="ARBA" id="ARBA00023136"/>
    </source>
</evidence>
<dbReference type="InterPro" id="IPR014216">
    <property type="entry name" value="ABC_transptr_CydD"/>
</dbReference>
<dbReference type="PROSITE" id="PS50929">
    <property type="entry name" value="ABC_TM1F"/>
    <property type="match status" value="1"/>
</dbReference>
<evidence type="ECO:0000256" key="5">
    <source>
        <dbReference type="ARBA" id="ARBA00022989"/>
    </source>
</evidence>
<dbReference type="InterPro" id="IPR011527">
    <property type="entry name" value="ABC1_TM_dom"/>
</dbReference>
<dbReference type="Gene3D" id="3.40.50.300">
    <property type="entry name" value="P-loop containing nucleotide triphosphate hydrolases"/>
    <property type="match status" value="1"/>
</dbReference>
<evidence type="ECO:0000256" key="3">
    <source>
        <dbReference type="ARBA" id="ARBA00022741"/>
    </source>
</evidence>
<name>A0A7D7R406_9ACTN</name>
<dbReference type="Proteomes" id="UP000515663">
    <property type="component" value="Chromosome"/>
</dbReference>
<dbReference type="KEGG" id="gji:H1R19_04220"/>
<dbReference type="PROSITE" id="PS50893">
    <property type="entry name" value="ABC_TRANSPORTER_2"/>
    <property type="match status" value="1"/>
</dbReference>
<evidence type="ECO:0000256" key="4">
    <source>
        <dbReference type="ARBA" id="ARBA00022840"/>
    </source>
</evidence>
<dbReference type="SUPFAM" id="SSF90123">
    <property type="entry name" value="ABC transporter transmembrane region"/>
    <property type="match status" value="1"/>
</dbReference>
<dbReference type="SUPFAM" id="SSF52540">
    <property type="entry name" value="P-loop containing nucleoside triphosphate hydrolases"/>
    <property type="match status" value="1"/>
</dbReference>
<dbReference type="PANTHER" id="PTHR24221">
    <property type="entry name" value="ATP-BINDING CASSETTE SUB-FAMILY B"/>
    <property type="match status" value="1"/>
</dbReference>
<dbReference type="GO" id="GO:0042883">
    <property type="term" value="P:cysteine transport"/>
    <property type="evidence" value="ECO:0007669"/>
    <property type="project" value="InterPro"/>
</dbReference>
<organism evidence="10 11">
    <name type="scientific">Gordonia jinghuaiqii</name>
    <dbReference type="NCBI Taxonomy" id="2758710"/>
    <lineage>
        <taxon>Bacteria</taxon>
        <taxon>Bacillati</taxon>
        <taxon>Actinomycetota</taxon>
        <taxon>Actinomycetes</taxon>
        <taxon>Mycobacteriales</taxon>
        <taxon>Gordoniaceae</taxon>
        <taxon>Gordonia</taxon>
    </lineage>
</organism>
<dbReference type="InterPro" id="IPR036640">
    <property type="entry name" value="ABC1_TM_sf"/>
</dbReference>
<dbReference type="CDD" id="cd03228">
    <property type="entry name" value="ABCC_MRP_Like"/>
    <property type="match status" value="1"/>
</dbReference>
<keyword evidence="6 7" id="KW-0472">Membrane</keyword>
<feature type="transmembrane region" description="Helical" evidence="7">
    <location>
        <begin position="179"/>
        <end position="198"/>
    </location>
</feature>
<dbReference type="InterPro" id="IPR003439">
    <property type="entry name" value="ABC_transporter-like_ATP-bd"/>
</dbReference>
<feature type="transmembrane region" description="Helical" evidence="7">
    <location>
        <begin position="32"/>
        <end position="54"/>
    </location>
</feature>
<dbReference type="AlphaFoldDB" id="A0A7D7R406"/>
<dbReference type="NCBIfam" id="TIGR02857">
    <property type="entry name" value="CydD"/>
    <property type="match status" value="1"/>
</dbReference>
<dbReference type="GO" id="GO:0005524">
    <property type="term" value="F:ATP binding"/>
    <property type="evidence" value="ECO:0007669"/>
    <property type="project" value="UniProtKB-KW"/>
</dbReference>
<protein>
    <submittedName>
        <fullName evidence="10">Thiol reductant ABC exporter subunit CydD</fullName>
    </submittedName>
</protein>
<feature type="domain" description="ABC transmembrane type-1" evidence="9">
    <location>
        <begin position="34"/>
        <end position="321"/>
    </location>
</feature>
<dbReference type="Gene3D" id="1.20.1560.10">
    <property type="entry name" value="ABC transporter type 1, transmembrane domain"/>
    <property type="match status" value="1"/>
</dbReference>
<feature type="transmembrane region" description="Helical" evidence="7">
    <location>
        <begin position="258"/>
        <end position="286"/>
    </location>
</feature>
<dbReference type="EMBL" id="CP059491">
    <property type="protein sequence ID" value="QMT02372.1"/>
    <property type="molecule type" value="Genomic_DNA"/>
</dbReference>
<evidence type="ECO:0000256" key="1">
    <source>
        <dbReference type="ARBA" id="ARBA00004651"/>
    </source>
</evidence>
<keyword evidence="11" id="KW-1185">Reference proteome</keyword>
<evidence type="ECO:0000313" key="10">
    <source>
        <dbReference type="EMBL" id="QMT02372.1"/>
    </source>
</evidence>
<evidence type="ECO:0000313" key="11">
    <source>
        <dbReference type="Proteomes" id="UP000515663"/>
    </source>
</evidence>
<dbReference type="CDD" id="cd18584">
    <property type="entry name" value="ABC_6TM_AarD_CydD"/>
    <property type="match status" value="1"/>
</dbReference>
<dbReference type="Pfam" id="PF00005">
    <property type="entry name" value="ABC_tran"/>
    <property type="match status" value="1"/>
</dbReference>
<evidence type="ECO:0000256" key="7">
    <source>
        <dbReference type="SAM" id="Phobius"/>
    </source>
</evidence>
<accession>A0A7D7R406</accession>
<keyword evidence="5 7" id="KW-1133">Transmembrane helix</keyword>
<dbReference type="InterPro" id="IPR003593">
    <property type="entry name" value="AAA+_ATPase"/>
</dbReference>
<dbReference type="GO" id="GO:0016887">
    <property type="term" value="F:ATP hydrolysis activity"/>
    <property type="evidence" value="ECO:0007669"/>
    <property type="project" value="InterPro"/>
</dbReference>
<dbReference type="Pfam" id="PF00664">
    <property type="entry name" value="ABC_membrane"/>
    <property type="match status" value="1"/>
</dbReference>
<evidence type="ECO:0000259" key="8">
    <source>
        <dbReference type="PROSITE" id="PS50893"/>
    </source>
</evidence>
<evidence type="ECO:0000256" key="2">
    <source>
        <dbReference type="ARBA" id="ARBA00022692"/>
    </source>
</evidence>
<comment type="subcellular location">
    <subcellularLocation>
        <location evidence="1">Cell membrane</location>
        <topology evidence="1">Multi-pass membrane protein</topology>
    </subcellularLocation>
</comment>
<keyword evidence="2 7" id="KW-0812">Transmembrane</keyword>
<sequence length="575" mass="60693">MRPPRPRVSAPGSAGPPVDPRLLRYSPTTRRYVAVTAVFAVAEVIAIIVAAGMVASILSELIVFPGRRSFDAQWTHLVILTAAMGARAAMAYGHDRYAHRAAERAIAELRAEALDVLTDPRRTSPRTLSAIRDHAGTVLLRGLDALGPYLSGYLPALVTSAIVTPTVTVVIAFADWPSALIILITLPLIPLFMVLVGLMTRDRTTRKLETMSRLSAQLLDLIAGLPTLRALNRAGAPAARVAELGEAHRRSTMSSLRVAFLSGAVLELLATLCVALVAVGIGLRLVYGEMSLYAGVFALILAPEAYLPLRRVGMQFHNSTDGLTAAGQVFELMDASAGEAENAADRVTGTGARGISVAGEPISLLDLGVHGRDGWAPECLRATIEPGSLTVLSGPNGSGKSTALAAIMGLIAPDDGSVLIGSIPVAEADHETLHEQIAWLPQQPVIVPGTVGENVELFGALRRDAAERAAAASGFDAVVSELPRRLGTRLGAGGVGLSAGQRQRLALTRVLASPAPLLLLDEPTAHLDEASERDVLRALRDRARAGDTVVVVAHRGVAREYADRVIEFPEVLHAR</sequence>
<feature type="transmembrane region" description="Helical" evidence="7">
    <location>
        <begin position="150"/>
        <end position="173"/>
    </location>
</feature>
<feature type="domain" description="ABC transporter" evidence="8">
    <location>
        <begin position="362"/>
        <end position="574"/>
    </location>
</feature>